<feature type="domain" description="Inhibitor I9" evidence="1">
    <location>
        <begin position="39"/>
        <end position="111"/>
    </location>
</feature>
<proteinExistence type="predicted"/>
<name>A0AAV0MAV2_9ROSI</name>
<evidence type="ECO:0000259" key="1">
    <source>
        <dbReference type="Pfam" id="PF05922"/>
    </source>
</evidence>
<comment type="caution">
    <text evidence="2">The sequence shown here is derived from an EMBL/GenBank/DDBJ whole genome shotgun (WGS) entry which is preliminary data.</text>
</comment>
<dbReference type="PANTHER" id="PTHR48222">
    <property type="entry name" value="PROTEINASE INHIBITOR, PROPEPTIDE"/>
    <property type="match status" value="1"/>
</dbReference>
<dbReference type="Gene3D" id="3.30.70.80">
    <property type="entry name" value="Peptidase S8 propeptide/proteinase inhibitor I9"/>
    <property type="match status" value="1"/>
</dbReference>
<accession>A0AAV0MAV2</accession>
<reference evidence="2" key="1">
    <citation type="submission" date="2022-08" db="EMBL/GenBank/DDBJ databases">
        <authorList>
            <person name="Gutierrez-Valencia J."/>
        </authorList>
    </citation>
    <scope>NUCLEOTIDE SEQUENCE</scope>
</reference>
<protein>
    <recommendedName>
        <fullName evidence="1">Inhibitor I9 domain-containing protein</fullName>
    </recommendedName>
</protein>
<organism evidence="2 3">
    <name type="scientific">Linum tenue</name>
    <dbReference type="NCBI Taxonomy" id="586396"/>
    <lineage>
        <taxon>Eukaryota</taxon>
        <taxon>Viridiplantae</taxon>
        <taxon>Streptophyta</taxon>
        <taxon>Embryophyta</taxon>
        <taxon>Tracheophyta</taxon>
        <taxon>Spermatophyta</taxon>
        <taxon>Magnoliopsida</taxon>
        <taxon>eudicotyledons</taxon>
        <taxon>Gunneridae</taxon>
        <taxon>Pentapetalae</taxon>
        <taxon>rosids</taxon>
        <taxon>fabids</taxon>
        <taxon>Malpighiales</taxon>
        <taxon>Linaceae</taxon>
        <taxon>Linum</taxon>
    </lineage>
</organism>
<dbReference type="PANTHER" id="PTHR48222:SF4">
    <property type="entry name" value="PROTEINASE INHIBITOR, PROPEPTIDE"/>
    <property type="match status" value="1"/>
</dbReference>
<gene>
    <name evidence="2" type="ORF">LITE_LOCUS27645</name>
</gene>
<dbReference type="EMBL" id="CAMGYJ010000007">
    <property type="protein sequence ID" value="CAI0443387.1"/>
    <property type="molecule type" value="Genomic_DNA"/>
</dbReference>
<evidence type="ECO:0000313" key="2">
    <source>
        <dbReference type="EMBL" id="CAI0443387.1"/>
    </source>
</evidence>
<evidence type="ECO:0000313" key="3">
    <source>
        <dbReference type="Proteomes" id="UP001154282"/>
    </source>
</evidence>
<keyword evidence="3" id="KW-1185">Reference proteome</keyword>
<dbReference type="Pfam" id="PF05922">
    <property type="entry name" value="Inhibitor_I9"/>
    <property type="match status" value="1"/>
</dbReference>
<dbReference type="AlphaFoldDB" id="A0AAV0MAV2"/>
<dbReference type="InterPro" id="IPR010259">
    <property type="entry name" value="S8pro/Inhibitor_I9"/>
</dbReference>
<sequence length="114" mass="12492">MVVAKTLRFVPLVTTFVIIFISTAITHGHAASITPRKVYLVFLDSQIIPSTKPAHLDLLKTVLQDITPEESLVYDYHSTSGFAAKLSETEAKHLASIKGVVSVFPNQVAHLDHP</sequence>
<dbReference type="Proteomes" id="UP001154282">
    <property type="component" value="Unassembled WGS sequence"/>
</dbReference>
<dbReference type="InterPro" id="IPR037045">
    <property type="entry name" value="S8pro/Inhibitor_I9_sf"/>
</dbReference>